<dbReference type="Pfam" id="PF18557">
    <property type="entry name" value="NepR"/>
    <property type="match status" value="1"/>
</dbReference>
<evidence type="ECO:0000256" key="1">
    <source>
        <dbReference type="SAM" id="MobiDB-lite"/>
    </source>
</evidence>
<organism evidence="3 4">
    <name type="scientific">Sphingomonas brevis</name>
    <dbReference type="NCBI Taxonomy" id="2908206"/>
    <lineage>
        <taxon>Bacteria</taxon>
        <taxon>Pseudomonadati</taxon>
        <taxon>Pseudomonadota</taxon>
        <taxon>Alphaproteobacteria</taxon>
        <taxon>Sphingomonadales</taxon>
        <taxon>Sphingomonadaceae</taxon>
        <taxon>Sphingomonas</taxon>
    </lineage>
</organism>
<evidence type="ECO:0000259" key="2">
    <source>
        <dbReference type="Pfam" id="PF18557"/>
    </source>
</evidence>
<feature type="compositionally biased region" description="Basic and acidic residues" evidence="1">
    <location>
        <begin position="34"/>
        <end position="44"/>
    </location>
</feature>
<dbReference type="InterPro" id="IPR041649">
    <property type="entry name" value="NepR"/>
</dbReference>
<evidence type="ECO:0000313" key="4">
    <source>
        <dbReference type="Proteomes" id="UP001165383"/>
    </source>
</evidence>
<protein>
    <recommendedName>
        <fullName evidence="2">Anti-sigma factor NepR domain-containing protein</fullName>
    </recommendedName>
</protein>
<reference evidence="3" key="1">
    <citation type="submission" date="2022-05" db="EMBL/GenBank/DDBJ databases">
        <authorList>
            <person name="Jo J.-H."/>
            <person name="Im W.-T."/>
        </authorList>
    </citation>
    <scope>NUCLEOTIDE SEQUENCE</scope>
    <source>
        <strain evidence="3">RB56-2</strain>
    </source>
</reference>
<proteinExistence type="predicted"/>
<dbReference type="EMBL" id="JAMGBB010000001">
    <property type="protein sequence ID" value="MCL6739593.1"/>
    <property type="molecule type" value="Genomic_DNA"/>
</dbReference>
<gene>
    <name evidence="3" type="ORF">LZ518_00350</name>
</gene>
<name>A0ABT0S5B8_9SPHN</name>
<accession>A0ABT0S5B8</accession>
<feature type="domain" description="Anti-sigma factor NepR" evidence="2">
    <location>
        <begin position="47"/>
        <end position="75"/>
    </location>
</feature>
<dbReference type="RefSeq" id="WP_249914077.1">
    <property type="nucleotide sequence ID" value="NZ_JAMGBB010000001.1"/>
</dbReference>
<dbReference type="Proteomes" id="UP001165383">
    <property type="component" value="Unassembled WGS sequence"/>
</dbReference>
<keyword evidence="4" id="KW-1185">Reference proteome</keyword>
<feature type="region of interest" description="Disordered" evidence="1">
    <location>
        <begin position="13"/>
        <end position="46"/>
    </location>
</feature>
<evidence type="ECO:0000313" key="3">
    <source>
        <dbReference type="EMBL" id="MCL6739593.1"/>
    </source>
</evidence>
<sequence>MWKDPAHLLALEGDESLSGSTKASGGRGSSKPASLDRKTRKDRSGTVGRALRTVYDDMLREEVPRDFLDLLRKLD</sequence>
<comment type="caution">
    <text evidence="3">The sequence shown here is derived from an EMBL/GenBank/DDBJ whole genome shotgun (WGS) entry which is preliminary data.</text>
</comment>